<dbReference type="EMBL" id="BAAAQM010000029">
    <property type="protein sequence ID" value="GAA1981919.1"/>
    <property type="molecule type" value="Genomic_DNA"/>
</dbReference>
<dbReference type="RefSeq" id="WP_344659450.1">
    <property type="nucleotide sequence ID" value="NZ_BAAAQM010000029.1"/>
</dbReference>
<dbReference type="PROSITE" id="PS51257">
    <property type="entry name" value="PROKAR_LIPOPROTEIN"/>
    <property type="match status" value="1"/>
</dbReference>
<reference evidence="3" key="1">
    <citation type="journal article" date="2019" name="Int. J. Syst. Evol. Microbiol.">
        <title>The Global Catalogue of Microorganisms (GCM) 10K type strain sequencing project: providing services to taxonomists for standard genome sequencing and annotation.</title>
        <authorList>
            <consortium name="The Broad Institute Genomics Platform"/>
            <consortium name="The Broad Institute Genome Sequencing Center for Infectious Disease"/>
            <person name="Wu L."/>
            <person name="Ma J."/>
        </authorList>
    </citation>
    <scope>NUCLEOTIDE SEQUENCE [LARGE SCALE GENOMIC DNA]</scope>
    <source>
        <strain evidence="3">JCM 16013</strain>
    </source>
</reference>
<sequence>MRAGNGTGTRRIVLAAAAGAAAGLAVGVSGCGWLNDRHVENDATITEPVRAVRIDNGAGQVTVHRGDASGGIVVRRDIDYHGDRPPTPGQTVTDGTLHLTANCSDCGIAYDVTVPESTSLTVIDGAGEVRVAGLSGPIAIKAAAGHVEGTDLRATAVTVEASAGAVDLAFATAPTTVSAHSHAGEVTVTVPDGAYAVDAKADAGHRSVDVTDSPASPRRLTVWSDAGAVTVQPA</sequence>
<comment type="caution">
    <text evidence="2">The sequence shown here is derived from an EMBL/GenBank/DDBJ whole genome shotgun (WGS) entry which is preliminary data.</text>
</comment>
<dbReference type="InterPro" id="IPR025164">
    <property type="entry name" value="Toastrack_DUF4097"/>
</dbReference>
<gene>
    <name evidence="2" type="ORF">GCM10009838_49100</name>
</gene>
<dbReference type="Pfam" id="PF13349">
    <property type="entry name" value="DUF4097"/>
    <property type="match status" value="1"/>
</dbReference>
<dbReference type="Gene3D" id="2.160.20.120">
    <property type="match status" value="1"/>
</dbReference>
<evidence type="ECO:0000259" key="1">
    <source>
        <dbReference type="Pfam" id="PF13349"/>
    </source>
</evidence>
<organism evidence="2 3">
    <name type="scientific">Catenulispora subtropica</name>
    <dbReference type="NCBI Taxonomy" id="450798"/>
    <lineage>
        <taxon>Bacteria</taxon>
        <taxon>Bacillati</taxon>
        <taxon>Actinomycetota</taxon>
        <taxon>Actinomycetes</taxon>
        <taxon>Catenulisporales</taxon>
        <taxon>Catenulisporaceae</taxon>
        <taxon>Catenulispora</taxon>
    </lineage>
</organism>
<feature type="domain" description="DUF4097" evidence="1">
    <location>
        <begin position="91"/>
        <end position="210"/>
    </location>
</feature>
<name>A0ABP5DKG8_9ACTN</name>
<accession>A0ABP5DKG8</accession>
<evidence type="ECO:0000313" key="2">
    <source>
        <dbReference type="EMBL" id="GAA1981919.1"/>
    </source>
</evidence>
<dbReference type="Proteomes" id="UP001499854">
    <property type="component" value="Unassembled WGS sequence"/>
</dbReference>
<protein>
    <recommendedName>
        <fullName evidence="1">DUF4097 domain-containing protein</fullName>
    </recommendedName>
</protein>
<evidence type="ECO:0000313" key="3">
    <source>
        <dbReference type="Proteomes" id="UP001499854"/>
    </source>
</evidence>
<keyword evidence="3" id="KW-1185">Reference proteome</keyword>
<proteinExistence type="predicted"/>